<accession>A0A0F9JIV8</accession>
<sequence length="84" mass="9634">MGATFDIPYQELKDAQVDVTFRATIEDWRRLKDQMDEMEANVSYGAGYPYRWVQNMLRGIIAELDDRTKGTFLVDASGHSEAVE</sequence>
<organism evidence="1">
    <name type="scientific">marine sediment metagenome</name>
    <dbReference type="NCBI Taxonomy" id="412755"/>
    <lineage>
        <taxon>unclassified sequences</taxon>
        <taxon>metagenomes</taxon>
        <taxon>ecological metagenomes</taxon>
    </lineage>
</organism>
<reference evidence="1" key="1">
    <citation type="journal article" date="2015" name="Nature">
        <title>Complex archaea that bridge the gap between prokaryotes and eukaryotes.</title>
        <authorList>
            <person name="Spang A."/>
            <person name="Saw J.H."/>
            <person name="Jorgensen S.L."/>
            <person name="Zaremba-Niedzwiedzka K."/>
            <person name="Martijn J."/>
            <person name="Lind A.E."/>
            <person name="van Eijk R."/>
            <person name="Schleper C."/>
            <person name="Guy L."/>
            <person name="Ettema T.J."/>
        </authorList>
    </citation>
    <scope>NUCLEOTIDE SEQUENCE</scope>
</reference>
<gene>
    <name evidence="1" type="ORF">LCGC14_1447600</name>
</gene>
<dbReference type="AlphaFoldDB" id="A0A0F9JIV8"/>
<proteinExistence type="predicted"/>
<dbReference type="EMBL" id="LAZR01009936">
    <property type="protein sequence ID" value="KKM69764.1"/>
    <property type="molecule type" value="Genomic_DNA"/>
</dbReference>
<evidence type="ECO:0000313" key="1">
    <source>
        <dbReference type="EMBL" id="KKM69764.1"/>
    </source>
</evidence>
<protein>
    <submittedName>
        <fullName evidence="1">Uncharacterized protein</fullName>
    </submittedName>
</protein>
<name>A0A0F9JIV8_9ZZZZ</name>
<comment type="caution">
    <text evidence="1">The sequence shown here is derived from an EMBL/GenBank/DDBJ whole genome shotgun (WGS) entry which is preliminary data.</text>
</comment>